<evidence type="ECO:0000313" key="1">
    <source>
        <dbReference type="EMBL" id="OBQ45529.1"/>
    </source>
</evidence>
<name>A0A1B7X816_APHFL</name>
<proteinExistence type="predicted"/>
<dbReference type="AlphaFoldDB" id="A0A1B7X816"/>
<protein>
    <submittedName>
        <fullName evidence="1">Uncharacterized protein</fullName>
    </submittedName>
</protein>
<dbReference type="EMBL" id="LJOW01000002">
    <property type="protein sequence ID" value="OBQ45529.1"/>
    <property type="molecule type" value="Genomic_DNA"/>
</dbReference>
<gene>
    <name evidence="1" type="ORF">AN484_00715</name>
</gene>
<accession>A0A1B7X816</accession>
<dbReference type="Proteomes" id="UP000092093">
    <property type="component" value="Unassembled WGS sequence"/>
</dbReference>
<comment type="caution">
    <text evidence="1">The sequence shown here is derived from an EMBL/GenBank/DDBJ whole genome shotgun (WGS) entry which is preliminary data.</text>
</comment>
<sequence length="256" mass="29536">MKTDILETLQYSKNLIISPDMDGFMTAKLLERFNGSKIVGSYDKNILCLADGINPEECLFVDCDMNRQEYVSLGNHMRLLDDNMSVESFNPNVHFGVTTYTDKFPYATAFLISFATEVSLSEQDLIRMAFADSTLKNMEKYSDNMRNWSTRMDHPAVKYITDNSDIARRNDAQARFDYVDQSFTSKRYGKERYLDTLNNALAGQEMAFEPLVQGMKYMCDKVGINTVIRYNRDIVSYAEIFGGEYSVTYDQEVEWK</sequence>
<evidence type="ECO:0000313" key="2">
    <source>
        <dbReference type="Proteomes" id="UP000092093"/>
    </source>
</evidence>
<organism evidence="1 2">
    <name type="scientific">Aphanizomenon flos-aquae WA102</name>
    <dbReference type="NCBI Taxonomy" id="1710896"/>
    <lineage>
        <taxon>Bacteria</taxon>
        <taxon>Bacillati</taxon>
        <taxon>Cyanobacteriota</taxon>
        <taxon>Cyanophyceae</taxon>
        <taxon>Nostocales</taxon>
        <taxon>Aphanizomenonaceae</taxon>
        <taxon>Aphanizomenon</taxon>
    </lineage>
</organism>
<reference evidence="1 2" key="1">
    <citation type="submission" date="2015-09" db="EMBL/GenBank/DDBJ databases">
        <title>Aphanizomenon flos-aquae WA102.</title>
        <authorList>
            <person name="Driscoll C."/>
        </authorList>
    </citation>
    <scope>NUCLEOTIDE SEQUENCE [LARGE SCALE GENOMIC DNA]</scope>
    <source>
        <strain evidence="1">WA102</strain>
    </source>
</reference>